<dbReference type="PANTHER" id="PTHR13398:SF8">
    <property type="entry name" value="O-FUCOSYLTRANSFERASE FAMILY PROTEIN"/>
    <property type="match status" value="1"/>
</dbReference>
<feature type="region of interest" description="Disordered" evidence="4">
    <location>
        <begin position="67"/>
        <end position="102"/>
    </location>
</feature>
<dbReference type="Proteomes" id="UP000822688">
    <property type="component" value="Chromosome 4"/>
</dbReference>
<gene>
    <name evidence="5" type="ORF">KC19_4G176400</name>
</gene>
<dbReference type="Gene3D" id="3.40.50.11350">
    <property type="match status" value="1"/>
</dbReference>
<evidence type="ECO:0000313" key="6">
    <source>
        <dbReference type="Proteomes" id="UP000822688"/>
    </source>
</evidence>
<evidence type="ECO:0000256" key="3">
    <source>
        <dbReference type="ARBA" id="ARBA00023277"/>
    </source>
</evidence>
<dbReference type="EMBL" id="CM026424">
    <property type="protein sequence ID" value="KAG0580482.1"/>
    <property type="molecule type" value="Genomic_DNA"/>
</dbReference>
<name>A0A8T0IAP1_CERPU</name>
<dbReference type="CDD" id="cd11296">
    <property type="entry name" value="O-FucT_like"/>
    <property type="match status" value="1"/>
</dbReference>
<dbReference type="GO" id="GO:0006004">
    <property type="term" value="P:fucose metabolic process"/>
    <property type="evidence" value="ECO:0007669"/>
    <property type="project" value="UniProtKB-KW"/>
</dbReference>
<evidence type="ECO:0000313" key="5">
    <source>
        <dbReference type="EMBL" id="KAG0580482.1"/>
    </source>
</evidence>
<dbReference type="InterPro" id="IPR045130">
    <property type="entry name" value="OFUT2-like"/>
</dbReference>
<evidence type="ECO:0000256" key="2">
    <source>
        <dbReference type="ARBA" id="ARBA00023253"/>
    </source>
</evidence>
<dbReference type="GO" id="GO:0046922">
    <property type="term" value="F:peptide-O-fucosyltransferase activity"/>
    <property type="evidence" value="ECO:0007669"/>
    <property type="project" value="InterPro"/>
</dbReference>
<dbReference type="AlphaFoldDB" id="A0A8T0IAP1"/>
<keyword evidence="1" id="KW-0808">Transferase</keyword>
<keyword evidence="2" id="KW-0294">Fucose metabolism</keyword>
<protein>
    <recommendedName>
        <fullName evidence="7">O-fucosyltransferase family protein</fullName>
    </recommendedName>
</protein>
<feature type="region of interest" description="Disordered" evidence="4">
    <location>
        <begin position="121"/>
        <end position="147"/>
    </location>
</feature>
<accession>A0A8T0IAP1</accession>
<evidence type="ECO:0000256" key="4">
    <source>
        <dbReference type="SAM" id="MobiDB-lite"/>
    </source>
</evidence>
<reference evidence="5" key="1">
    <citation type="submission" date="2020-06" db="EMBL/GenBank/DDBJ databases">
        <title>WGS assembly of Ceratodon purpureus strain R40.</title>
        <authorList>
            <person name="Carey S.B."/>
            <person name="Jenkins J."/>
            <person name="Shu S."/>
            <person name="Lovell J.T."/>
            <person name="Sreedasyam A."/>
            <person name="Maumus F."/>
            <person name="Tiley G.P."/>
            <person name="Fernandez-Pozo N."/>
            <person name="Barry K."/>
            <person name="Chen C."/>
            <person name="Wang M."/>
            <person name="Lipzen A."/>
            <person name="Daum C."/>
            <person name="Saski C.A."/>
            <person name="Payton A.C."/>
            <person name="Mcbreen J.C."/>
            <person name="Conrad R.E."/>
            <person name="Kollar L.M."/>
            <person name="Olsson S."/>
            <person name="Huttunen S."/>
            <person name="Landis J.B."/>
            <person name="Wickett N.J."/>
            <person name="Johnson M.G."/>
            <person name="Rensing S.A."/>
            <person name="Grimwood J."/>
            <person name="Schmutz J."/>
            <person name="Mcdaniel S.F."/>
        </authorList>
    </citation>
    <scope>NUCLEOTIDE SEQUENCE</scope>
    <source>
        <strain evidence="5">R40</strain>
    </source>
</reference>
<keyword evidence="3" id="KW-0119">Carbohydrate metabolism</keyword>
<feature type="compositionally biased region" description="Polar residues" evidence="4">
    <location>
        <begin position="121"/>
        <end position="134"/>
    </location>
</feature>
<comment type="caution">
    <text evidence="5">The sequence shown here is derived from an EMBL/GenBank/DDBJ whole genome shotgun (WGS) entry which is preliminary data.</text>
</comment>
<evidence type="ECO:0000256" key="1">
    <source>
        <dbReference type="ARBA" id="ARBA00022679"/>
    </source>
</evidence>
<proteinExistence type="predicted"/>
<keyword evidence="6" id="KW-1185">Reference proteome</keyword>
<feature type="compositionally biased region" description="Low complexity" evidence="4">
    <location>
        <begin position="135"/>
        <end position="147"/>
    </location>
</feature>
<organism evidence="5 6">
    <name type="scientific">Ceratodon purpureus</name>
    <name type="common">Fire moss</name>
    <name type="synonym">Dicranum purpureum</name>
    <dbReference type="NCBI Taxonomy" id="3225"/>
    <lineage>
        <taxon>Eukaryota</taxon>
        <taxon>Viridiplantae</taxon>
        <taxon>Streptophyta</taxon>
        <taxon>Embryophyta</taxon>
        <taxon>Bryophyta</taxon>
        <taxon>Bryophytina</taxon>
        <taxon>Bryopsida</taxon>
        <taxon>Dicranidae</taxon>
        <taxon>Pseudoditrichales</taxon>
        <taxon>Ditrichaceae</taxon>
        <taxon>Ceratodon</taxon>
    </lineage>
</organism>
<feature type="compositionally biased region" description="Polar residues" evidence="4">
    <location>
        <begin position="86"/>
        <end position="100"/>
    </location>
</feature>
<sequence length="630" mass="69912">MGNSKVWRFSDRLPVSIQVALLFVSLILILSTVSFQMLPTSTWGDNIDKLVLGVSWVTSVKNTTSSSTRIGHNFTSTPSPIVDNLHPQQQPDENSFSLEDSSPMGAPDYEETAILVPPPSLLNSTADGNGNGNSSRTTLTPETNSTTSMVGAAPLVSSPVPAPAPSVVVDTREKFMAPLLSFQVGAGNQMMEYMSGAVIARALNRTYCLAPFFPGPSRHNGRVVSGLRWEDRYEVSSLSRFTRVASFEQCLEECNYTLDHKWMLKTSRDPQMQGWRNYPANNESLNLDWNYAYWTSPEDILKTLGGRDERCVGMLGLFPGLRWRGAFLAISAFLQPAPRIVKLADTLQAYALGKNTRYLAVHWRFEESECGPHNIGLCFVRCEDGSVIDTGLHAEAKEWHEAAKVACNKNGHFRGVTLDMRDILDAIEERAANHSVKTIYFATDGWLRGPQGIRLVKEVVHSLRRRGLTVVGLWKLPGLPNFKDGKEFDPVQTLGKTNQDLNGAQIALVEQELVSRAVSFMGSGQSTWSLAVFRVRLARRRVKEIVAAAERDVSVDLKDPKAVDKLISETLLRDEHPAGLHCRYIRYLKRAAVNETMETSADEYPDAWLDLEACEGRIGKGGRCQVAKCF</sequence>
<feature type="compositionally biased region" description="Polar residues" evidence="4">
    <location>
        <begin position="69"/>
        <end position="79"/>
    </location>
</feature>
<dbReference type="PANTHER" id="PTHR13398">
    <property type="entry name" value="GDP-FUCOSE PROTEIN O-FUCOSYLTRANSFERASE 2"/>
    <property type="match status" value="1"/>
</dbReference>
<evidence type="ECO:0008006" key="7">
    <source>
        <dbReference type="Google" id="ProtNLM"/>
    </source>
</evidence>